<evidence type="ECO:0000259" key="2">
    <source>
        <dbReference type="Pfam" id="PF00144"/>
    </source>
</evidence>
<evidence type="ECO:0000256" key="1">
    <source>
        <dbReference type="SAM" id="SignalP"/>
    </source>
</evidence>
<dbReference type="Proteomes" id="UP000005824">
    <property type="component" value="Unassembled WGS sequence"/>
</dbReference>
<organism evidence="3 4">
    <name type="scientific">Chthoniobacter flavus Ellin428</name>
    <dbReference type="NCBI Taxonomy" id="497964"/>
    <lineage>
        <taxon>Bacteria</taxon>
        <taxon>Pseudomonadati</taxon>
        <taxon>Verrucomicrobiota</taxon>
        <taxon>Spartobacteria</taxon>
        <taxon>Chthoniobacterales</taxon>
        <taxon>Chthoniobacteraceae</taxon>
        <taxon>Chthoniobacter</taxon>
    </lineage>
</organism>
<comment type="caution">
    <text evidence="3">The sequence shown here is derived from an EMBL/GenBank/DDBJ whole genome shotgun (WGS) entry which is preliminary data.</text>
</comment>
<proteinExistence type="predicted"/>
<accession>B4D7A8</accession>
<dbReference type="InterPro" id="IPR012338">
    <property type="entry name" value="Beta-lactam/transpept-like"/>
</dbReference>
<feature type="domain" description="Beta-lactamase-related" evidence="2">
    <location>
        <begin position="69"/>
        <end position="242"/>
    </location>
</feature>
<keyword evidence="1" id="KW-0732">Signal</keyword>
<dbReference type="eggNOG" id="COG1680">
    <property type="taxonomic scope" value="Bacteria"/>
</dbReference>
<sequence>MKFPFSPVLASLVSVACGVSALAADYFPPPDSDGGWRTLKTAQEIREKAGMDLSVLDAAYTVTERSTGNGGLLVVRHGYLVYEKYFGRASRNANPDMASTGKAFTSIACGVMLHEFHDKIPQGLDTKVFTEKYLPEAFPLDDPRKANITLGQLLSMSAGYWGEGQTPIGMVMGKVQQLKPVKGQDIHDIDGSSLHVPLWTDPGAGYSYSSPSPHIASIVLRHVTGMELPDYINERLAKPMGWGPWGYCLHRGDFLMPHANGAGSTALHSTDVMRFGYCLLHQGKWKEQQLVPADYIALCQKMLPYNPHTPFSLQFEQNSDGHVLGAPKDAFFKSGAGGFCLFVVPSLDLVIYKLGGKDNQYDPALTGLPQPEQSHDRDNWKPLANTPFFEGNPSNSLWRVLELVSLSVKE</sequence>
<name>B4D7A8_9BACT</name>
<dbReference type="SUPFAM" id="SSF56601">
    <property type="entry name" value="beta-lactamase/transpeptidase-like"/>
    <property type="match status" value="1"/>
</dbReference>
<dbReference type="AlphaFoldDB" id="B4D7A8"/>
<dbReference type="PROSITE" id="PS51257">
    <property type="entry name" value="PROKAR_LIPOPROTEIN"/>
    <property type="match status" value="1"/>
</dbReference>
<dbReference type="RefSeq" id="WP_006982119.1">
    <property type="nucleotide sequence ID" value="NZ_ABVL01000017.1"/>
</dbReference>
<reference evidence="3 4" key="1">
    <citation type="journal article" date="2011" name="J. Bacteriol.">
        <title>Genome sequence of Chthoniobacter flavus Ellin428, an aerobic heterotrophic soil bacterium.</title>
        <authorList>
            <person name="Kant R."/>
            <person name="van Passel M.W."/>
            <person name="Palva A."/>
            <person name="Lucas S."/>
            <person name="Lapidus A."/>
            <person name="Glavina Del Rio T."/>
            <person name="Dalin E."/>
            <person name="Tice H."/>
            <person name="Bruce D."/>
            <person name="Goodwin L."/>
            <person name="Pitluck S."/>
            <person name="Larimer F.W."/>
            <person name="Land M.L."/>
            <person name="Hauser L."/>
            <person name="Sangwan P."/>
            <person name="de Vos W.M."/>
            <person name="Janssen P.H."/>
            <person name="Smidt H."/>
        </authorList>
    </citation>
    <scope>NUCLEOTIDE SEQUENCE [LARGE SCALE GENOMIC DNA]</scope>
    <source>
        <strain evidence="3 4">Ellin428</strain>
    </source>
</reference>
<evidence type="ECO:0000313" key="4">
    <source>
        <dbReference type="Proteomes" id="UP000005824"/>
    </source>
</evidence>
<dbReference type="Pfam" id="PF00144">
    <property type="entry name" value="Beta-lactamase"/>
    <property type="match status" value="1"/>
</dbReference>
<dbReference type="PANTHER" id="PTHR43283">
    <property type="entry name" value="BETA-LACTAMASE-RELATED"/>
    <property type="match status" value="1"/>
</dbReference>
<dbReference type="InParanoid" id="B4D7A8"/>
<dbReference type="EMBL" id="ABVL01000017">
    <property type="protein sequence ID" value="EDY17759.1"/>
    <property type="molecule type" value="Genomic_DNA"/>
</dbReference>
<feature type="signal peptide" evidence="1">
    <location>
        <begin position="1"/>
        <end position="23"/>
    </location>
</feature>
<feature type="chain" id="PRO_5002800610" evidence="1">
    <location>
        <begin position="24"/>
        <end position="410"/>
    </location>
</feature>
<dbReference type="PANTHER" id="PTHR43283:SF7">
    <property type="entry name" value="BETA-LACTAMASE-RELATED DOMAIN-CONTAINING PROTEIN"/>
    <property type="match status" value="1"/>
</dbReference>
<dbReference type="Gene3D" id="3.40.710.10">
    <property type="entry name" value="DD-peptidase/beta-lactamase superfamily"/>
    <property type="match status" value="1"/>
</dbReference>
<dbReference type="InterPro" id="IPR001466">
    <property type="entry name" value="Beta-lactam-related"/>
</dbReference>
<keyword evidence="4" id="KW-1185">Reference proteome</keyword>
<gene>
    <name evidence="3" type="ORF">CfE428DRAFT_4798</name>
</gene>
<evidence type="ECO:0000313" key="3">
    <source>
        <dbReference type="EMBL" id="EDY17759.1"/>
    </source>
</evidence>
<dbReference type="STRING" id="497964.CfE428DRAFT_4798"/>
<protein>
    <submittedName>
        <fullName evidence="3">Beta-lactamase</fullName>
    </submittedName>
</protein>
<dbReference type="InterPro" id="IPR050789">
    <property type="entry name" value="Diverse_Enzym_Activities"/>
</dbReference>